<geneLocation type="mitochondrion" evidence="2"/>
<comment type="caution">
    <text evidence="2">The sequence shown here is derived from an EMBL/GenBank/DDBJ whole genome shotgun (WGS) entry which is preliminary data.</text>
</comment>
<keyword evidence="1" id="KW-0472">Membrane</keyword>
<dbReference type="AlphaFoldDB" id="A0A101M2R8"/>
<gene>
    <name evidence="2" type="ORF">ABT39_MTgene3104</name>
</gene>
<keyword evidence="2" id="KW-0496">Mitochondrion</keyword>
<name>A0A101M2R8_PICGL</name>
<evidence type="ECO:0000313" key="2">
    <source>
        <dbReference type="EMBL" id="KUM49877.1"/>
    </source>
</evidence>
<dbReference type="EMBL" id="LKAM01000002">
    <property type="protein sequence ID" value="KUM49877.1"/>
    <property type="molecule type" value="Genomic_DNA"/>
</dbReference>
<proteinExistence type="predicted"/>
<reference evidence="2" key="1">
    <citation type="journal article" date="2015" name="Genome Biol. Evol.">
        <title>Organellar Genomes of White Spruce (Picea glauca): Assembly and Annotation.</title>
        <authorList>
            <person name="Jackman S.D."/>
            <person name="Warren R.L."/>
            <person name="Gibb E.A."/>
            <person name="Vandervalk B.P."/>
            <person name="Mohamadi H."/>
            <person name="Chu J."/>
            <person name="Raymond A."/>
            <person name="Pleasance S."/>
            <person name="Coope R."/>
            <person name="Wildung M.R."/>
            <person name="Ritland C.E."/>
            <person name="Bousquet J."/>
            <person name="Jones S.J."/>
            <person name="Bohlmann J."/>
            <person name="Birol I."/>
        </authorList>
    </citation>
    <scope>NUCLEOTIDE SEQUENCE [LARGE SCALE GENOMIC DNA]</scope>
    <source>
        <tissue evidence="2">Flushing bud</tissue>
    </source>
</reference>
<protein>
    <submittedName>
        <fullName evidence="2">Uncharacterized protein</fullName>
    </submittedName>
</protein>
<keyword evidence="1" id="KW-1133">Transmembrane helix</keyword>
<keyword evidence="1" id="KW-0812">Transmembrane</keyword>
<accession>A0A101M2R8</accession>
<feature type="transmembrane region" description="Helical" evidence="1">
    <location>
        <begin position="28"/>
        <end position="45"/>
    </location>
</feature>
<evidence type="ECO:0000256" key="1">
    <source>
        <dbReference type="SAM" id="Phobius"/>
    </source>
</evidence>
<sequence>MEWQIDYIVYMIALVALNTGKRQWQTQWAAGAIILASSTALIRFYRHLIKAPYTMNGQSSYHLLPPHIIQV</sequence>
<organism evidence="2">
    <name type="scientific">Picea glauca</name>
    <name type="common">White spruce</name>
    <name type="synonym">Pinus glauca</name>
    <dbReference type="NCBI Taxonomy" id="3330"/>
    <lineage>
        <taxon>Eukaryota</taxon>
        <taxon>Viridiplantae</taxon>
        <taxon>Streptophyta</taxon>
        <taxon>Embryophyta</taxon>
        <taxon>Tracheophyta</taxon>
        <taxon>Spermatophyta</taxon>
        <taxon>Pinopsida</taxon>
        <taxon>Pinidae</taxon>
        <taxon>Conifers I</taxon>
        <taxon>Pinales</taxon>
        <taxon>Pinaceae</taxon>
        <taxon>Picea</taxon>
    </lineage>
</organism>